<evidence type="ECO:0000313" key="2">
    <source>
        <dbReference type="EMBL" id="OPB94548.1"/>
    </source>
</evidence>
<dbReference type="RefSeq" id="WP_078777743.1">
    <property type="nucleotide sequence ID" value="NZ_MBDS01000001.1"/>
</dbReference>
<evidence type="ECO:0000313" key="3">
    <source>
        <dbReference type="Proteomes" id="UP000190016"/>
    </source>
</evidence>
<feature type="domain" description="HTH cro/C1-type" evidence="1">
    <location>
        <begin position="20"/>
        <end position="74"/>
    </location>
</feature>
<reference evidence="2 3" key="1">
    <citation type="submission" date="2016-07" db="EMBL/GenBank/DDBJ databases">
        <title>Revisiting the Taxonomy of the Elizabethkingia Genus based on Whole-Genome Sequencing, Optical Mapping, and MALDI-TOF.</title>
        <authorList>
            <person name="Nicholson A.C."/>
        </authorList>
    </citation>
    <scope>NUCLEOTIDE SEQUENCE [LARGE SCALE GENOMIC DNA]</scope>
    <source>
        <strain evidence="2 3">C1558</strain>
    </source>
</reference>
<keyword evidence="3" id="KW-1185">Reference proteome</keyword>
<gene>
    <name evidence="2" type="ORF">BB021_18275</name>
</gene>
<dbReference type="InterPro" id="IPR001387">
    <property type="entry name" value="Cro/C1-type_HTH"/>
</dbReference>
<name>A0ABX3ND42_9FLAO</name>
<dbReference type="PROSITE" id="PS50943">
    <property type="entry name" value="HTH_CROC1"/>
    <property type="match status" value="1"/>
</dbReference>
<proteinExistence type="predicted"/>
<dbReference type="SUPFAM" id="SSF47413">
    <property type="entry name" value="lambda repressor-like DNA-binding domains"/>
    <property type="match status" value="1"/>
</dbReference>
<comment type="caution">
    <text evidence="2">The sequence shown here is derived from an EMBL/GenBank/DDBJ whole genome shotgun (WGS) entry which is preliminary data.</text>
</comment>
<dbReference type="Proteomes" id="UP000190016">
    <property type="component" value="Unassembled WGS sequence"/>
</dbReference>
<accession>A0ABX3ND42</accession>
<dbReference type="CDD" id="cd00093">
    <property type="entry name" value="HTH_XRE"/>
    <property type="match status" value="1"/>
</dbReference>
<dbReference type="Pfam" id="PF01381">
    <property type="entry name" value="HTH_3"/>
    <property type="match status" value="1"/>
</dbReference>
<dbReference type="Gene3D" id="1.10.260.40">
    <property type="entry name" value="lambda repressor-like DNA-binding domains"/>
    <property type="match status" value="1"/>
</dbReference>
<dbReference type="SMART" id="SM00530">
    <property type="entry name" value="HTH_XRE"/>
    <property type="match status" value="1"/>
</dbReference>
<organism evidence="2 3">
    <name type="scientific">Elizabethkingia ursingii</name>
    <dbReference type="NCBI Taxonomy" id="1756150"/>
    <lineage>
        <taxon>Bacteria</taxon>
        <taxon>Pseudomonadati</taxon>
        <taxon>Bacteroidota</taxon>
        <taxon>Flavobacteriia</taxon>
        <taxon>Flavobacteriales</taxon>
        <taxon>Weeksellaceae</taxon>
        <taxon>Elizabethkingia</taxon>
    </lineage>
</organism>
<sequence length="121" mass="14345">MQQYSDEQIEVLGLQIGCLVRVERLRKKLSQEDLGLLIGSNNTTVGRIERYESSTSWKTLFKVCQVLKIDFKSLFILQQKECILQIIKECINLENKLTVQKEQYYRDLEKEAKERFKKIEI</sequence>
<evidence type="ECO:0000259" key="1">
    <source>
        <dbReference type="PROSITE" id="PS50943"/>
    </source>
</evidence>
<dbReference type="InterPro" id="IPR010982">
    <property type="entry name" value="Lambda_DNA-bd_dom_sf"/>
</dbReference>
<dbReference type="EMBL" id="MBDS01000001">
    <property type="protein sequence ID" value="OPB94548.1"/>
    <property type="molecule type" value="Genomic_DNA"/>
</dbReference>
<protein>
    <recommendedName>
        <fullName evidence="1">HTH cro/C1-type domain-containing protein</fullName>
    </recommendedName>
</protein>